<dbReference type="InterPro" id="IPR033875">
    <property type="entry name" value="FlhG"/>
</dbReference>
<dbReference type="STRING" id="637679.GCA_001550055_01436"/>
<dbReference type="Gene3D" id="3.40.50.300">
    <property type="entry name" value="P-loop containing nucleotide triphosphate hydrolases"/>
    <property type="match status" value="1"/>
</dbReference>
<keyword evidence="1" id="KW-0547">Nucleotide-binding</keyword>
<name>A0A1G6YX97_9PROT</name>
<dbReference type="PANTHER" id="PTHR43384">
    <property type="entry name" value="SEPTUM SITE-DETERMINING PROTEIN MIND HOMOLOG, CHLOROPLASTIC-RELATED"/>
    <property type="match status" value="1"/>
</dbReference>
<evidence type="ECO:0000256" key="1">
    <source>
        <dbReference type="ARBA" id="ARBA00022741"/>
    </source>
</evidence>
<proteinExistence type="predicted"/>
<dbReference type="GO" id="GO:0009898">
    <property type="term" value="C:cytoplasmic side of plasma membrane"/>
    <property type="evidence" value="ECO:0007669"/>
    <property type="project" value="TreeGrafter"/>
</dbReference>
<dbReference type="InterPro" id="IPR002586">
    <property type="entry name" value="CobQ/CobB/MinD/ParA_Nub-bd_dom"/>
</dbReference>
<dbReference type="InterPro" id="IPR027417">
    <property type="entry name" value="P-loop_NTPase"/>
</dbReference>
<accession>A0A1G6YX97</accession>
<evidence type="ECO:0000256" key="2">
    <source>
        <dbReference type="ARBA" id="ARBA00022840"/>
    </source>
</evidence>
<dbReference type="SUPFAM" id="SSF52540">
    <property type="entry name" value="P-loop containing nucleoside triphosphate hydrolases"/>
    <property type="match status" value="1"/>
</dbReference>
<dbReference type="PIRSF" id="PIRSF003092">
    <property type="entry name" value="MinD"/>
    <property type="match status" value="1"/>
</dbReference>
<keyword evidence="4" id="KW-0966">Cell projection</keyword>
<dbReference type="GO" id="GO:0005829">
    <property type="term" value="C:cytosol"/>
    <property type="evidence" value="ECO:0007669"/>
    <property type="project" value="TreeGrafter"/>
</dbReference>
<feature type="domain" description="CobQ/CobB/MinD/ParA nucleotide binding" evidence="3">
    <location>
        <begin position="18"/>
        <end position="238"/>
    </location>
</feature>
<evidence type="ECO:0000259" key="3">
    <source>
        <dbReference type="Pfam" id="PF01656"/>
    </source>
</evidence>
<dbReference type="AlphaFoldDB" id="A0A1G6YX97"/>
<gene>
    <name evidence="4" type="ORF">SAMN04488071_1755</name>
</gene>
<reference evidence="4 5" key="1">
    <citation type="submission" date="2016-10" db="EMBL/GenBank/DDBJ databases">
        <authorList>
            <person name="de Groot N.N."/>
        </authorList>
    </citation>
    <scope>NUCLEOTIDE SEQUENCE [LARGE SCALE GENOMIC DNA]</scope>
    <source>
        <strain evidence="4 5">CGMCC 1.9109</strain>
    </source>
</reference>
<evidence type="ECO:0000313" key="5">
    <source>
        <dbReference type="Proteomes" id="UP000183685"/>
    </source>
</evidence>
<dbReference type="Pfam" id="PF01656">
    <property type="entry name" value="CbiA"/>
    <property type="match status" value="1"/>
</dbReference>
<protein>
    <submittedName>
        <fullName evidence="4">Flagellar biosynthesis protein FlhG</fullName>
    </submittedName>
</protein>
<dbReference type="GO" id="GO:0016887">
    <property type="term" value="F:ATP hydrolysis activity"/>
    <property type="evidence" value="ECO:0007669"/>
    <property type="project" value="TreeGrafter"/>
</dbReference>
<dbReference type="EMBL" id="FNAK01000003">
    <property type="protein sequence ID" value="SDD94216.1"/>
    <property type="molecule type" value="Genomic_DNA"/>
</dbReference>
<dbReference type="InterPro" id="IPR050625">
    <property type="entry name" value="ParA/MinD_ATPase"/>
</dbReference>
<dbReference type="GO" id="GO:0005524">
    <property type="term" value="F:ATP binding"/>
    <property type="evidence" value="ECO:0007669"/>
    <property type="project" value="UniProtKB-KW"/>
</dbReference>
<evidence type="ECO:0000313" key="4">
    <source>
        <dbReference type="EMBL" id="SDD94216.1"/>
    </source>
</evidence>
<dbReference type="InterPro" id="IPR025501">
    <property type="entry name" value="MinD_FleN"/>
</dbReference>
<dbReference type="PANTHER" id="PTHR43384:SF4">
    <property type="entry name" value="CELLULOSE BIOSYNTHESIS PROTEIN BCSQ-RELATED"/>
    <property type="match status" value="1"/>
</dbReference>
<dbReference type="OrthoDB" id="9816297at2"/>
<dbReference type="GO" id="GO:0051782">
    <property type="term" value="P:negative regulation of cell division"/>
    <property type="evidence" value="ECO:0007669"/>
    <property type="project" value="TreeGrafter"/>
</dbReference>
<dbReference type="Proteomes" id="UP000183685">
    <property type="component" value="Unassembled WGS sequence"/>
</dbReference>
<sequence>MNDPVTTDRKETLERRLITIASGKGGVGKTWVSVSLAHALSHAGKKVLLFDGDLGLANVDIQLGMMPDKDLGQVITKDAAMADIITPFKDTAGAGFDVLPGKSGSGALGSLSKETLVGMRSDLTRLADNYDHVLLDLAAGIDPSVTTLSKHKGRVLVVMTADPTSLTDAYAFIKVTHMRNPTADISIVVNNVASKKEGEKAFAAIKRACEGFLKISPPLSGIIKNDPKVVDAIRSQVPLLIRHPQSEAATDIKALAAAITGR</sequence>
<dbReference type="CDD" id="cd02038">
    <property type="entry name" value="FlhG-like"/>
    <property type="match status" value="1"/>
</dbReference>
<keyword evidence="5" id="KW-1185">Reference proteome</keyword>
<dbReference type="RefSeq" id="WP_068303024.1">
    <property type="nucleotide sequence ID" value="NZ_DAIOMO010000005.1"/>
</dbReference>
<keyword evidence="4" id="KW-0969">Cilium</keyword>
<keyword evidence="4" id="KW-0282">Flagellum</keyword>
<organism evidence="4 5">
    <name type="scientific">Kordiimonas lacus</name>
    <dbReference type="NCBI Taxonomy" id="637679"/>
    <lineage>
        <taxon>Bacteria</taxon>
        <taxon>Pseudomonadati</taxon>
        <taxon>Pseudomonadota</taxon>
        <taxon>Alphaproteobacteria</taxon>
        <taxon>Kordiimonadales</taxon>
        <taxon>Kordiimonadaceae</taxon>
        <taxon>Kordiimonas</taxon>
    </lineage>
</organism>
<keyword evidence="2" id="KW-0067">ATP-binding</keyword>